<dbReference type="CDD" id="cd03674">
    <property type="entry name" value="NUDIX_Hydrolase"/>
    <property type="match status" value="1"/>
</dbReference>
<evidence type="ECO:0000313" key="3">
    <source>
        <dbReference type="EMBL" id="CAB5010626.1"/>
    </source>
</evidence>
<accession>A0A6J6RXI1</accession>
<feature type="domain" description="Nudix hydrolase" evidence="1">
    <location>
        <begin position="54"/>
        <end position="185"/>
    </location>
</feature>
<name>A0A6J6RXI1_9ZZZZ</name>
<dbReference type="PANTHER" id="PTHR43736">
    <property type="entry name" value="ADP-RIBOSE PYROPHOSPHATASE"/>
    <property type="match status" value="1"/>
</dbReference>
<dbReference type="InterPro" id="IPR015797">
    <property type="entry name" value="NUDIX_hydrolase-like_dom_sf"/>
</dbReference>
<dbReference type="EMBL" id="CAFBOS010000159">
    <property type="protein sequence ID" value="CAB5010626.1"/>
    <property type="molecule type" value="Genomic_DNA"/>
</dbReference>
<sequence>MRTLEPHELDASNDLELARSQVAACCAPAVTATRSEVLAFIDAHDDALVRTCVPGHLTGSAFVYDASGDRFVMLHHTKLRKWLQPGGHADGDANLAAVALREAVEETGIIGLHVTVPAIDIDIHVVAPPSEHPHRHLDLRFLVLAPPDAAMQGNHESTALRWCGVEDLDALDVDESIHRLVAAGRAAAIRAAAGT</sequence>
<organism evidence="2">
    <name type="scientific">freshwater metagenome</name>
    <dbReference type="NCBI Taxonomy" id="449393"/>
    <lineage>
        <taxon>unclassified sequences</taxon>
        <taxon>metagenomes</taxon>
        <taxon>ecological metagenomes</taxon>
    </lineage>
</organism>
<dbReference type="SUPFAM" id="SSF55811">
    <property type="entry name" value="Nudix"/>
    <property type="match status" value="1"/>
</dbReference>
<protein>
    <submittedName>
        <fullName evidence="2">Unannotated protein</fullName>
    </submittedName>
</protein>
<evidence type="ECO:0000313" key="2">
    <source>
        <dbReference type="EMBL" id="CAB4727038.1"/>
    </source>
</evidence>
<evidence type="ECO:0000259" key="1">
    <source>
        <dbReference type="PROSITE" id="PS51462"/>
    </source>
</evidence>
<dbReference type="Pfam" id="PF00293">
    <property type="entry name" value="NUDIX"/>
    <property type="match status" value="1"/>
</dbReference>
<dbReference type="PANTHER" id="PTHR43736:SF1">
    <property type="entry name" value="DIHYDRONEOPTERIN TRIPHOSPHATE DIPHOSPHATASE"/>
    <property type="match status" value="1"/>
</dbReference>
<dbReference type="AlphaFoldDB" id="A0A6J6RXI1"/>
<dbReference type="InterPro" id="IPR000086">
    <property type="entry name" value="NUDIX_hydrolase_dom"/>
</dbReference>
<dbReference type="PROSITE" id="PS51462">
    <property type="entry name" value="NUDIX"/>
    <property type="match status" value="1"/>
</dbReference>
<dbReference type="Gene3D" id="3.90.79.10">
    <property type="entry name" value="Nucleoside Triphosphate Pyrophosphohydrolase"/>
    <property type="match status" value="1"/>
</dbReference>
<proteinExistence type="predicted"/>
<gene>
    <name evidence="2" type="ORF">UFOPK2754_00224</name>
    <name evidence="3" type="ORF">UFOPK3967_02214</name>
</gene>
<reference evidence="2" key="1">
    <citation type="submission" date="2020-05" db="EMBL/GenBank/DDBJ databases">
        <authorList>
            <person name="Chiriac C."/>
            <person name="Salcher M."/>
            <person name="Ghai R."/>
            <person name="Kavagutti S V."/>
        </authorList>
    </citation>
    <scope>NUCLEOTIDE SEQUENCE</scope>
</reference>
<dbReference type="EMBL" id="CAEZYR010000005">
    <property type="protein sequence ID" value="CAB4727038.1"/>
    <property type="molecule type" value="Genomic_DNA"/>
</dbReference>